<gene>
    <name evidence="1" type="ORF">GCU68_11630</name>
</gene>
<dbReference type="Proteomes" id="UP000326170">
    <property type="component" value="Chromosome"/>
</dbReference>
<sequence length="116" mass="13310">MTASDDTGIPSLDVLDELADRLLEYAAEELEPERTTLEMTGYADGDFRIHAYETVSIHTDPDRGEVMERVAIRYDRATEWIQRHRYYETDDGRVTQEVRDLEAYPDPVALAAAEDE</sequence>
<dbReference type="EMBL" id="CP045488">
    <property type="protein sequence ID" value="QFU83141.1"/>
    <property type="molecule type" value="Genomic_DNA"/>
</dbReference>
<dbReference type="GeneID" id="42301704"/>
<protein>
    <submittedName>
        <fullName evidence="1">Uncharacterized protein</fullName>
    </submittedName>
</protein>
<dbReference type="AlphaFoldDB" id="A0A5P9P4R0"/>
<dbReference type="RefSeq" id="WP_152941791.1">
    <property type="nucleotide sequence ID" value="NZ_CP045488.1"/>
</dbReference>
<accession>A0A5P9P4R0</accession>
<organism evidence="1 2">
    <name type="scientific">Natronorubrum aibiense</name>
    <dbReference type="NCBI Taxonomy" id="348826"/>
    <lineage>
        <taxon>Archaea</taxon>
        <taxon>Methanobacteriati</taxon>
        <taxon>Methanobacteriota</taxon>
        <taxon>Stenosarchaea group</taxon>
        <taxon>Halobacteria</taxon>
        <taxon>Halobacteriales</taxon>
        <taxon>Natrialbaceae</taxon>
        <taxon>Natronorubrum</taxon>
    </lineage>
</organism>
<name>A0A5P9P4R0_9EURY</name>
<reference evidence="1 2" key="1">
    <citation type="journal article" date="2007" name="Int. J. Syst. Evol. Microbiol.">
        <title>Natronorubrum sulfidifaciens sp. nov., an extremely haloalkaliphilic archaeon isolated from Aiding salt lake in Xin-Jiang, China.</title>
        <authorList>
            <person name="Cui H.L."/>
            <person name="Tohty D."/>
            <person name="Liu H.C."/>
            <person name="Liu S.J."/>
            <person name="Oren A."/>
            <person name="Zhou P.J."/>
        </authorList>
    </citation>
    <scope>NUCLEOTIDE SEQUENCE [LARGE SCALE GENOMIC DNA]</scope>
    <source>
        <strain evidence="1 2">7-3</strain>
    </source>
</reference>
<evidence type="ECO:0000313" key="2">
    <source>
        <dbReference type="Proteomes" id="UP000326170"/>
    </source>
</evidence>
<dbReference type="KEGG" id="nas:GCU68_11630"/>
<proteinExistence type="predicted"/>
<evidence type="ECO:0000313" key="1">
    <source>
        <dbReference type="EMBL" id="QFU83141.1"/>
    </source>
</evidence>
<keyword evidence="2" id="KW-1185">Reference proteome</keyword>
<dbReference type="OrthoDB" id="202752at2157"/>